<proteinExistence type="predicted"/>
<gene>
    <name evidence="2" type="ORF">SAMN05421642_102537</name>
</gene>
<dbReference type="EMBL" id="FZOW01000002">
    <property type="protein sequence ID" value="SNS47458.1"/>
    <property type="molecule type" value="Genomic_DNA"/>
</dbReference>
<dbReference type="Pfam" id="PF13466">
    <property type="entry name" value="STAS_2"/>
    <property type="match status" value="1"/>
</dbReference>
<accession>A0A239ET58</accession>
<dbReference type="AlphaFoldDB" id="A0A239ET58"/>
<organism evidence="2 3">
    <name type="scientific">Rhodococcoides kyotonense</name>
    <dbReference type="NCBI Taxonomy" id="398843"/>
    <lineage>
        <taxon>Bacteria</taxon>
        <taxon>Bacillati</taxon>
        <taxon>Actinomycetota</taxon>
        <taxon>Actinomycetes</taxon>
        <taxon>Mycobacteriales</taxon>
        <taxon>Nocardiaceae</taxon>
        <taxon>Rhodococcoides</taxon>
    </lineage>
</organism>
<dbReference type="InterPro" id="IPR002645">
    <property type="entry name" value="STAS_dom"/>
</dbReference>
<dbReference type="Gene3D" id="3.30.750.24">
    <property type="entry name" value="STAS domain"/>
    <property type="match status" value="1"/>
</dbReference>
<evidence type="ECO:0000313" key="3">
    <source>
        <dbReference type="Proteomes" id="UP000198327"/>
    </source>
</evidence>
<dbReference type="PROSITE" id="PS50801">
    <property type="entry name" value="STAS"/>
    <property type="match status" value="1"/>
</dbReference>
<dbReference type="CDD" id="cd07043">
    <property type="entry name" value="STAS_anti-anti-sigma_factors"/>
    <property type="match status" value="1"/>
</dbReference>
<dbReference type="Proteomes" id="UP000198327">
    <property type="component" value="Unassembled WGS sequence"/>
</dbReference>
<dbReference type="InterPro" id="IPR058548">
    <property type="entry name" value="MlaB-like_STAS"/>
</dbReference>
<protein>
    <submittedName>
        <fullName evidence="2">Anti-anti-sigma factor</fullName>
    </submittedName>
</protein>
<name>A0A239ET58_9NOCA</name>
<evidence type="ECO:0000259" key="1">
    <source>
        <dbReference type="PROSITE" id="PS50801"/>
    </source>
</evidence>
<dbReference type="InterPro" id="IPR036513">
    <property type="entry name" value="STAS_dom_sf"/>
</dbReference>
<keyword evidence="3" id="KW-1185">Reference proteome</keyword>
<dbReference type="SUPFAM" id="SSF52091">
    <property type="entry name" value="SpoIIaa-like"/>
    <property type="match status" value="1"/>
</dbReference>
<feature type="domain" description="STAS" evidence="1">
    <location>
        <begin position="31"/>
        <end position="129"/>
    </location>
</feature>
<sequence length="129" mass="13719">MTTATVVFHDDLVDVSDATRRYGIDVEKYSPAYTVLRLRGEFDMTTLAELTDTLADLAAGDAATDVDLSGVTFLYSGAANALIDAAHDSHGRLRLFAPNRAVEVVFTALGAAQLLSVPTFASAWQSHAA</sequence>
<reference evidence="3" key="1">
    <citation type="submission" date="2017-06" db="EMBL/GenBank/DDBJ databases">
        <authorList>
            <person name="Varghese N."/>
            <person name="Submissions S."/>
        </authorList>
    </citation>
    <scope>NUCLEOTIDE SEQUENCE [LARGE SCALE GENOMIC DNA]</scope>
    <source>
        <strain evidence="3">JCM 23211</strain>
    </source>
</reference>
<dbReference type="RefSeq" id="WP_176444147.1">
    <property type="nucleotide sequence ID" value="NZ_FZOW01000002.1"/>
</dbReference>
<evidence type="ECO:0000313" key="2">
    <source>
        <dbReference type="EMBL" id="SNS47458.1"/>
    </source>
</evidence>